<dbReference type="PANTHER" id="PTHR43386">
    <property type="entry name" value="OLIGOPEPTIDE TRANSPORT SYSTEM PERMEASE PROTEIN APPC"/>
    <property type="match status" value="1"/>
</dbReference>
<evidence type="ECO:0000259" key="9">
    <source>
        <dbReference type="PROSITE" id="PS50928"/>
    </source>
</evidence>
<keyword evidence="13" id="KW-1185">Reference proteome</keyword>
<dbReference type="CDD" id="cd06261">
    <property type="entry name" value="TM_PBP2"/>
    <property type="match status" value="1"/>
</dbReference>
<feature type="signal peptide" evidence="8">
    <location>
        <begin position="1"/>
        <end position="31"/>
    </location>
</feature>
<feature type="transmembrane region" description="Helical" evidence="7">
    <location>
        <begin position="245"/>
        <end position="266"/>
    </location>
</feature>
<keyword evidence="4 7" id="KW-0812">Transmembrane</keyword>
<dbReference type="PROSITE" id="PS50928">
    <property type="entry name" value="ABC_TM1"/>
    <property type="match status" value="1"/>
</dbReference>
<dbReference type="EMBL" id="LGIQ01000005">
    <property type="protein sequence ID" value="KNB73554.1"/>
    <property type="molecule type" value="Genomic_DNA"/>
</dbReference>
<evidence type="ECO:0000256" key="3">
    <source>
        <dbReference type="ARBA" id="ARBA00022475"/>
    </source>
</evidence>
<reference evidence="10 13" key="3">
    <citation type="submission" date="2019-06" db="EMBL/GenBank/DDBJ databases">
        <title>Whole genome shotgun sequence of Brevibacillus reuszeri NBRC 15719.</title>
        <authorList>
            <person name="Hosoyama A."/>
            <person name="Uohara A."/>
            <person name="Ohji S."/>
            <person name="Ichikawa N."/>
        </authorList>
    </citation>
    <scope>NUCLEOTIDE SEQUENCE [LARGE SCALE GENOMIC DNA]</scope>
    <source>
        <strain evidence="10 13">NBRC 15719</strain>
    </source>
</reference>
<gene>
    <name evidence="11" type="ORF">ADS79_06310</name>
    <name evidence="10" type="ORF">BRE01_33300</name>
</gene>
<dbReference type="RefSeq" id="WP_049737558.1">
    <property type="nucleotide sequence ID" value="NZ_BJON01000013.1"/>
</dbReference>
<evidence type="ECO:0000313" key="13">
    <source>
        <dbReference type="Proteomes" id="UP000319578"/>
    </source>
</evidence>
<evidence type="ECO:0000256" key="6">
    <source>
        <dbReference type="ARBA" id="ARBA00023136"/>
    </source>
</evidence>
<evidence type="ECO:0000256" key="7">
    <source>
        <dbReference type="RuleBase" id="RU363032"/>
    </source>
</evidence>
<dbReference type="OrthoDB" id="9797472at2"/>
<feature type="chain" id="PRO_5005533733" evidence="8">
    <location>
        <begin position="32"/>
        <end position="277"/>
    </location>
</feature>
<dbReference type="InterPro" id="IPR025966">
    <property type="entry name" value="OppC_N"/>
</dbReference>
<evidence type="ECO:0000256" key="1">
    <source>
        <dbReference type="ARBA" id="ARBA00004651"/>
    </source>
</evidence>
<feature type="transmembrane region" description="Helical" evidence="7">
    <location>
        <begin position="114"/>
        <end position="134"/>
    </location>
</feature>
<evidence type="ECO:0000256" key="8">
    <source>
        <dbReference type="SAM" id="SignalP"/>
    </source>
</evidence>
<dbReference type="EMBL" id="BJON01000013">
    <property type="protein sequence ID" value="GED69628.1"/>
    <property type="molecule type" value="Genomic_DNA"/>
</dbReference>
<dbReference type="PANTHER" id="PTHR43386:SF1">
    <property type="entry name" value="D,D-DIPEPTIDE TRANSPORT SYSTEM PERMEASE PROTEIN DDPC-RELATED"/>
    <property type="match status" value="1"/>
</dbReference>
<protein>
    <submittedName>
        <fullName evidence="10">Diguanylate cyclase</fullName>
    </submittedName>
    <submittedName>
        <fullName evidence="11">Glutathione ABC transporter permease</fullName>
    </submittedName>
</protein>
<dbReference type="AlphaFoldDB" id="A0A0K9YXX1"/>
<dbReference type="SUPFAM" id="SSF161098">
    <property type="entry name" value="MetI-like"/>
    <property type="match status" value="1"/>
</dbReference>
<evidence type="ECO:0000256" key="4">
    <source>
        <dbReference type="ARBA" id="ARBA00022692"/>
    </source>
</evidence>
<evidence type="ECO:0000313" key="11">
    <source>
        <dbReference type="EMBL" id="KNB73554.1"/>
    </source>
</evidence>
<evidence type="ECO:0000256" key="2">
    <source>
        <dbReference type="ARBA" id="ARBA00022448"/>
    </source>
</evidence>
<dbReference type="STRING" id="54915.ADS79_06310"/>
<dbReference type="Pfam" id="PF12911">
    <property type="entry name" value="OppC_N"/>
    <property type="match status" value="1"/>
</dbReference>
<accession>A0A0K9YXX1</accession>
<dbReference type="InterPro" id="IPR050366">
    <property type="entry name" value="BP-dependent_transpt_permease"/>
</dbReference>
<evidence type="ECO:0000313" key="12">
    <source>
        <dbReference type="Proteomes" id="UP000036834"/>
    </source>
</evidence>
<evidence type="ECO:0000313" key="10">
    <source>
        <dbReference type="EMBL" id="GED69628.1"/>
    </source>
</evidence>
<dbReference type="Proteomes" id="UP000319578">
    <property type="component" value="Unassembled WGS sequence"/>
</dbReference>
<reference evidence="11" key="2">
    <citation type="submission" date="2015-07" db="EMBL/GenBank/DDBJ databases">
        <title>MeaNS - Measles Nucleotide Surveillance Program.</title>
        <authorList>
            <person name="Tran T."/>
            <person name="Druce J."/>
        </authorList>
    </citation>
    <scope>NUCLEOTIDE SEQUENCE</scope>
    <source>
        <strain evidence="11">DSM 9887</strain>
    </source>
</reference>
<proteinExistence type="inferred from homology"/>
<name>A0A0K9YXX1_9BACL</name>
<dbReference type="Proteomes" id="UP000036834">
    <property type="component" value="Unassembled WGS sequence"/>
</dbReference>
<organism evidence="11 12">
    <name type="scientific">Brevibacillus reuszeri</name>
    <dbReference type="NCBI Taxonomy" id="54915"/>
    <lineage>
        <taxon>Bacteria</taxon>
        <taxon>Bacillati</taxon>
        <taxon>Bacillota</taxon>
        <taxon>Bacilli</taxon>
        <taxon>Bacillales</taxon>
        <taxon>Paenibacillaceae</taxon>
        <taxon>Brevibacillus</taxon>
    </lineage>
</organism>
<dbReference type="PATRIC" id="fig|54915.3.peg.6682"/>
<feature type="transmembrane region" description="Helical" evidence="7">
    <location>
        <begin position="76"/>
        <end position="102"/>
    </location>
</feature>
<feature type="domain" description="ABC transmembrane type-1" evidence="9">
    <location>
        <begin position="74"/>
        <end position="263"/>
    </location>
</feature>
<dbReference type="InterPro" id="IPR035906">
    <property type="entry name" value="MetI-like_sf"/>
</dbReference>
<keyword evidence="6 7" id="KW-0472">Membrane</keyword>
<dbReference type="GO" id="GO:0055085">
    <property type="term" value="P:transmembrane transport"/>
    <property type="evidence" value="ECO:0007669"/>
    <property type="project" value="InterPro"/>
</dbReference>
<dbReference type="Gene3D" id="1.10.3720.10">
    <property type="entry name" value="MetI-like"/>
    <property type="match status" value="1"/>
</dbReference>
<sequence>MSTFRKRFLTNKTAVFCSILLALLCLTAALAPVLAPHDPTEMFQDHRMEGSSGDFLLGTDQFGRDLLSRIIYGARVSLVVGISAVLVSVAFGTLFGLIAGYFGRWIDGFIMRVMDVLFAFPEILLALAIVAALGPGTFNTIMAIGIVNIPIFTRTVRGAVLSIKNLEYVESARAIGASTKRILFLEIFPNVTAPLLVQSSLAISGAILTESALSFLGLGIQPPDPSWGGMISEARRYMELAPGMIIWPCIAMTVTILACNMFGDAIRDILDPRHRSK</sequence>
<dbReference type="Pfam" id="PF00528">
    <property type="entry name" value="BPD_transp_1"/>
    <property type="match status" value="1"/>
</dbReference>
<keyword evidence="5 7" id="KW-1133">Transmembrane helix</keyword>
<evidence type="ECO:0000256" key="5">
    <source>
        <dbReference type="ARBA" id="ARBA00022989"/>
    </source>
</evidence>
<reference evidence="12" key="1">
    <citation type="submission" date="2015-07" db="EMBL/GenBank/DDBJ databases">
        <title>Genome sequencing project for genomic taxonomy and phylogenomics of Bacillus-like bacteria.</title>
        <authorList>
            <person name="Liu B."/>
            <person name="Wang J."/>
            <person name="Zhu Y."/>
            <person name="Liu G."/>
            <person name="Chen Q."/>
            <person name="Chen Z."/>
            <person name="Lan J."/>
            <person name="Che J."/>
            <person name="Ge C."/>
            <person name="Shi H."/>
            <person name="Pan Z."/>
            <person name="Liu X."/>
        </authorList>
    </citation>
    <scope>NUCLEOTIDE SEQUENCE [LARGE SCALE GENOMIC DNA]</scope>
    <source>
        <strain evidence="12">DSM 9887</strain>
    </source>
</reference>
<keyword evidence="8" id="KW-0732">Signal</keyword>
<keyword evidence="3" id="KW-1003">Cell membrane</keyword>
<comment type="similarity">
    <text evidence="7">Belongs to the binding-protein-dependent transport system permease family.</text>
</comment>
<dbReference type="GO" id="GO:0005886">
    <property type="term" value="C:plasma membrane"/>
    <property type="evidence" value="ECO:0007669"/>
    <property type="project" value="UniProtKB-SubCell"/>
</dbReference>
<comment type="caution">
    <text evidence="11">The sequence shown here is derived from an EMBL/GenBank/DDBJ whole genome shotgun (WGS) entry which is preliminary data.</text>
</comment>
<keyword evidence="2 7" id="KW-0813">Transport</keyword>
<dbReference type="InterPro" id="IPR000515">
    <property type="entry name" value="MetI-like"/>
</dbReference>
<comment type="subcellular location">
    <subcellularLocation>
        <location evidence="1 7">Cell membrane</location>
        <topology evidence="1 7">Multi-pass membrane protein</topology>
    </subcellularLocation>
</comment>